<dbReference type="InterPro" id="IPR013189">
    <property type="entry name" value="Glyco_hydro_32_C"/>
</dbReference>
<evidence type="ECO:0000256" key="3">
    <source>
        <dbReference type="ARBA" id="ARBA00022801"/>
    </source>
</evidence>
<dbReference type="EC" id="3.2.1.26" evidence="2"/>
<organism evidence="8">
    <name type="scientific">uncultured Bacteroidota bacterium</name>
    <dbReference type="NCBI Taxonomy" id="152509"/>
    <lineage>
        <taxon>Bacteria</taxon>
        <taxon>Pseudomonadati</taxon>
        <taxon>Bacteroidota</taxon>
        <taxon>environmental samples</taxon>
    </lineage>
</organism>
<feature type="domain" description="Glycosyl hydrolase family 32 N-terminal" evidence="6">
    <location>
        <begin position="273"/>
        <end position="584"/>
    </location>
</feature>
<evidence type="ECO:0000313" key="8">
    <source>
        <dbReference type="EMBL" id="ANO58154.1"/>
    </source>
</evidence>
<proteinExistence type="inferred from homology"/>
<dbReference type="SUPFAM" id="SSF49899">
    <property type="entry name" value="Concanavalin A-like lectins/glucanases"/>
    <property type="match status" value="2"/>
</dbReference>
<dbReference type="GO" id="GO:0005975">
    <property type="term" value="P:carbohydrate metabolic process"/>
    <property type="evidence" value="ECO:0007669"/>
    <property type="project" value="InterPro"/>
</dbReference>
<dbReference type="Pfam" id="PF08244">
    <property type="entry name" value="Glyco_hydro_32C"/>
    <property type="match status" value="1"/>
</dbReference>
<evidence type="ECO:0000256" key="5">
    <source>
        <dbReference type="RuleBase" id="RU362110"/>
    </source>
</evidence>
<dbReference type="Gene3D" id="2.60.120.200">
    <property type="match status" value="1"/>
</dbReference>
<dbReference type="InterPro" id="IPR013320">
    <property type="entry name" value="ConA-like_dom_sf"/>
</dbReference>
<dbReference type="PANTHER" id="PTHR43101:SF1">
    <property type="entry name" value="BETA-FRUCTOSIDASE"/>
    <property type="match status" value="1"/>
</dbReference>
<protein>
    <recommendedName>
        <fullName evidence="2">beta-fructofuranosidase</fullName>
        <ecNumber evidence="2">3.2.1.26</ecNumber>
    </recommendedName>
</protein>
<name>A0A1B0Z1X3_9BACT</name>
<comment type="similarity">
    <text evidence="1 5">Belongs to the glycosyl hydrolase 32 family.</text>
</comment>
<dbReference type="InterPro" id="IPR023296">
    <property type="entry name" value="Glyco_hydro_beta-prop_sf"/>
</dbReference>
<keyword evidence="3 5" id="KW-0378">Hydrolase</keyword>
<evidence type="ECO:0000256" key="4">
    <source>
        <dbReference type="ARBA" id="ARBA00023295"/>
    </source>
</evidence>
<reference evidence="8" key="1">
    <citation type="submission" date="2015-11" db="EMBL/GenBank/DDBJ databases">
        <title>Genomes of Abundant and Widespread Viruses from the Deep Ocean.</title>
        <authorList>
            <person name="Mizuno C.M."/>
            <person name="Ghai R."/>
            <person name="Saghai A."/>
            <person name="Lopez-Garcia P."/>
            <person name="Rodriguez-Valera F."/>
        </authorList>
    </citation>
    <scope>NUCLEOTIDE SEQUENCE</scope>
</reference>
<feature type="domain" description="Glycosyl hydrolase family 32 C-terminal" evidence="7">
    <location>
        <begin position="590"/>
        <end position="738"/>
    </location>
</feature>
<dbReference type="AlphaFoldDB" id="A0A1B0Z1X3"/>
<dbReference type="InterPro" id="IPR051214">
    <property type="entry name" value="GH32_Enzymes"/>
</dbReference>
<dbReference type="CDD" id="cd08996">
    <property type="entry name" value="GH32_FFase"/>
    <property type="match status" value="1"/>
</dbReference>
<keyword evidence="4 5" id="KW-0326">Glycosidase</keyword>
<dbReference type="Pfam" id="PF00251">
    <property type="entry name" value="Glyco_hydro_32N"/>
    <property type="match status" value="1"/>
</dbReference>
<evidence type="ECO:0000256" key="2">
    <source>
        <dbReference type="ARBA" id="ARBA00012758"/>
    </source>
</evidence>
<dbReference type="SMART" id="SM00640">
    <property type="entry name" value="Glyco_32"/>
    <property type="match status" value="1"/>
</dbReference>
<dbReference type="SUPFAM" id="SSF75005">
    <property type="entry name" value="Arabinanase/levansucrase/invertase"/>
    <property type="match status" value="1"/>
</dbReference>
<evidence type="ECO:0000259" key="7">
    <source>
        <dbReference type="Pfam" id="PF08244"/>
    </source>
</evidence>
<dbReference type="Gene3D" id="2.115.10.20">
    <property type="entry name" value="Glycosyl hydrolase domain, family 43"/>
    <property type="match status" value="1"/>
</dbReference>
<dbReference type="GO" id="GO:0004564">
    <property type="term" value="F:beta-fructofuranosidase activity"/>
    <property type="evidence" value="ECO:0007669"/>
    <property type="project" value="UniProtKB-EC"/>
</dbReference>
<dbReference type="PANTHER" id="PTHR43101">
    <property type="entry name" value="BETA-FRUCTOSIDASE"/>
    <property type="match status" value="1"/>
</dbReference>
<dbReference type="EMBL" id="KT997799">
    <property type="protein sequence ID" value="ANO58154.1"/>
    <property type="molecule type" value="Genomic_DNA"/>
</dbReference>
<dbReference type="InterPro" id="IPR013148">
    <property type="entry name" value="Glyco_hydro_32_N"/>
</dbReference>
<sequence>MFRSAFLFCIISLFTVYGRSQETQLALSFDGSEWWEEFQEDHQVQLFNSSYSMHEVKPQYLWKEQGVKNGSLLFDGYSTYLEIKEVELKNDFAISFWIAPRAFDSAIGNKLSSILDFYSHEDTTAFRIGMLKHGQLAVEIQQGATSERITNENSFLDKNSWNYVSLIKNGHEVKLRINDKAILEESFKINFQDFYKKKLNLRIGRNSDAGGFSEKFKFNMISGLLDEVEISSLAEPDNIDRSKLTRLRNTDLEKALRLDYSKYSGERFKPAYHATAPAHWMNEPHAPMYYNGKYHLFYQHNPFGPYWGQIHWGHWVSDDMINWKHIKIALAPEKGLIAPDGIWSGSAYVGPNNTPMLFYTAGNLSKDQNQYTSIAIPLDTTDKNLQAWEKTNIIVDKPDEYKKNEFRDPFVFQIEDKYYMIVGSGIEGKGGSAPLFESEDAINWSYVKPFYISDIEKYPFLGGVWELPIFLPLSREDGSKTEKYALLVLPLRNEADVEVFYWIGEFDQDKKQFVPDDPEPKLMDYGDFGFTGPSGFVDPKTGRTIVFSIAQGKYGNLDTYNMGWAHNAGLPIELWLNDSNELRFAPIEEIKSLRGEELVSCDDCSIETLNAKLIEVKGDQFEIEMNLEASDSKQGIEVRRTSDGYTKAMIYYDPDTKSVVFDKKQENPERAFKALKAPVGDDISELNIRVFLDRSMVEIYINDKVSITDRIYFQKEDAEGLKIISPDNKKIKSLTIWQMNAIDWKYVE</sequence>
<evidence type="ECO:0000259" key="6">
    <source>
        <dbReference type="Pfam" id="PF00251"/>
    </source>
</evidence>
<dbReference type="Gene3D" id="2.60.120.560">
    <property type="entry name" value="Exo-inulinase, domain 1"/>
    <property type="match status" value="1"/>
</dbReference>
<dbReference type="InterPro" id="IPR001362">
    <property type="entry name" value="Glyco_hydro_32"/>
</dbReference>
<evidence type="ECO:0000256" key="1">
    <source>
        <dbReference type="ARBA" id="ARBA00009902"/>
    </source>
</evidence>
<accession>A0A1B0Z1X3</accession>
<dbReference type="Pfam" id="PF13385">
    <property type="entry name" value="Laminin_G_3"/>
    <property type="match status" value="1"/>
</dbReference>